<feature type="transmembrane region" description="Helical" evidence="8">
    <location>
        <begin position="154"/>
        <end position="172"/>
    </location>
</feature>
<name>A0A1H8DFB5_9FIRM</name>
<dbReference type="SUPFAM" id="SSF81345">
    <property type="entry name" value="ABC transporter involved in vitamin B12 uptake, BtuC"/>
    <property type="match status" value="1"/>
</dbReference>
<keyword evidence="5 8" id="KW-0812">Transmembrane</keyword>
<keyword evidence="6 8" id="KW-1133">Transmembrane helix</keyword>
<evidence type="ECO:0000256" key="2">
    <source>
        <dbReference type="ARBA" id="ARBA00007935"/>
    </source>
</evidence>
<proteinExistence type="inferred from homology"/>
<dbReference type="RefSeq" id="WP_092755826.1">
    <property type="nucleotide sequence ID" value="NZ_FOCG01000003.1"/>
</dbReference>
<dbReference type="OrthoDB" id="9792889at2"/>
<keyword evidence="10" id="KW-1185">Reference proteome</keyword>
<dbReference type="GO" id="GO:0033214">
    <property type="term" value="P:siderophore-iron import into cell"/>
    <property type="evidence" value="ECO:0007669"/>
    <property type="project" value="TreeGrafter"/>
</dbReference>
<dbReference type="GO" id="GO:0005886">
    <property type="term" value="C:plasma membrane"/>
    <property type="evidence" value="ECO:0007669"/>
    <property type="project" value="UniProtKB-SubCell"/>
</dbReference>
<reference evidence="9 10" key="1">
    <citation type="submission" date="2016-10" db="EMBL/GenBank/DDBJ databases">
        <authorList>
            <person name="de Groot N.N."/>
        </authorList>
    </citation>
    <scope>NUCLEOTIDE SEQUENCE [LARGE SCALE GENOMIC DNA]</scope>
    <source>
        <strain evidence="9 10">CGMCC 1.5070</strain>
    </source>
</reference>
<keyword evidence="3" id="KW-0813">Transport</keyword>
<organism evidence="9 10">
    <name type="scientific">Hydrogenoanaerobacterium saccharovorans</name>
    <dbReference type="NCBI Taxonomy" id="474960"/>
    <lineage>
        <taxon>Bacteria</taxon>
        <taxon>Bacillati</taxon>
        <taxon>Bacillota</taxon>
        <taxon>Clostridia</taxon>
        <taxon>Eubacteriales</taxon>
        <taxon>Oscillospiraceae</taxon>
        <taxon>Hydrogenoanaerobacterium</taxon>
    </lineage>
</organism>
<comment type="subcellular location">
    <subcellularLocation>
        <location evidence="1">Cell membrane</location>
        <topology evidence="1">Multi-pass membrane protein</topology>
    </subcellularLocation>
</comment>
<evidence type="ECO:0000256" key="6">
    <source>
        <dbReference type="ARBA" id="ARBA00022989"/>
    </source>
</evidence>
<dbReference type="EMBL" id="FOCG01000003">
    <property type="protein sequence ID" value="SEN05866.1"/>
    <property type="molecule type" value="Genomic_DNA"/>
</dbReference>
<protein>
    <submittedName>
        <fullName evidence="9">Iron complex transport system permease protein</fullName>
    </submittedName>
</protein>
<feature type="transmembrane region" description="Helical" evidence="8">
    <location>
        <begin position="12"/>
        <end position="34"/>
    </location>
</feature>
<feature type="transmembrane region" description="Helical" evidence="8">
    <location>
        <begin position="313"/>
        <end position="332"/>
    </location>
</feature>
<dbReference type="PANTHER" id="PTHR30472:SF70">
    <property type="entry name" value="MOLYBDATE IMPORT SYSTEM PERMEASE PROTEIN MOLB"/>
    <property type="match status" value="1"/>
</dbReference>
<evidence type="ECO:0000256" key="8">
    <source>
        <dbReference type="SAM" id="Phobius"/>
    </source>
</evidence>
<feature type="transmembrane region" description="Helical" evidence="8">
    <location>
        <begin position="201"/>
        <end position="222"/>
    </location>
</feature>
<dbReference type="Proteomes" id="UP000199158">
    <property type="component" value="Unassembled WGS sequence"/>
</dbReference>
<evidence type="ECO:0000256" key="3">
    <source>
        <dbReference type="ARBA" id="ARBA00022448"/>
    </source>
</evidence>
<dbReference type="AlphaFoldDB" id="A0A1H8DFB5"/>
<accession>A0A1H8DFB5</accession>
<comment type="similarity">
    <text evidence="2">Belongs to the binding-protein-dependent transport system permease family. FecCD subfamily.</text>
</comment>
<keyword evidence="4" id="KW-1003">Cell membrane</keyword>
<dbReference type="PANTHER" id="PTHR30472">
    <property type="entry name" value="FERRIC ENTEROBACTIN TRANSPORT SYSTEM PERMEASE PROTEIN"/>
    <property type="match status" value="1"/>
</dbReference>
<dbReference type="Pfam" id="PF01032">
    <property type="entry name" value="FecCD"/>
    <property type="match status" value="1"/>
</dbReference>
<feature type="transmembrane region" description="Helical" evidence="8">
    <location>
        <begin position="70"/>
        <end position="88"/>
    </location>
</feature>
<dbReference type="STRING" id="474960.SAMN05216180_2578"/>
<feature type="transmembrane region" description="Helical" evidence="8">
    <location>
        <begin position="123"/>
        <end position="142"/>
    </location>
</feature>
<dbReference type="InterPro" id="IPR000522">
    <property type="entry name" value="ABC_transptr_permease_BtuC"/>
</dbReference>
<gene>
    <name evidence="9" type="ORF">SAMN05216180_2578</name>
</gene>
<evidence type="ECO:0000256" key="5">
    <source>
        <dbReference type="ARBA" id="ARBA00022692"/>
    </source>
</evidence>
<evidence type="ECO:0000313" key="9">
    <source>
        <dbReference type="EMBL" id="SEN05866.1"/>
    </source>
</evidence>
<sequence length="338" mass="36242">MVQFKQKKISLLPLFTVIFLLCFCSAFLLGRYPVTLTELIKVLLSRVVNIPVTWAPQAETVILQVRLPRVLAAALIGSALSAAGICYQGLFQNPMVSPDVLGASAGAGFGAAVALFLSLGYVGVSIISFIGGIAAVAVVCFISQNVRNHPIMGLVLAGIMVSSLFSSGTSFIKLMADPTNVLPAITYWLMGGLASIRKNDLLFASIPIAIGLVPLILLRWRMNVLTLGEEEARTIGINTRALRYIVIVSSTLITSACVSISGMIGWVGLVIPHFSRMLVGCDYRRSLPASMLLGASFLIVVDNFSRMLSTSEIPLGILTSFVGAPFFLYLILREGKKL</sequence>
<dbReference type="InterPro" id="IPR037294">
    <property type="entry name" value="ABC_BtuC-like"/>
</dbReference>
<dbReference type="CDD" id="cd06550">
    <property type="entry name" value="TM_ABC_iron-siderophores_like"/>
    <property type="match status" value="1"/>
</dbReference>
<evidence type="ECO:0000256" key="7">
    <source>
        <dbReference type="ARBA" id="ARBA00023136"/>
    </source>
</evidence>
<dbReference type="Gene3D" id="1.10.3470.10">
    <property type="entry name" value="ABC transporter involved in vitamin B12 uptake, BtuC"/>
    <property type="match status" value="1"/>
</dbReference>
<evidence type="ECO:0000313" key="10">
    <source>
        <dbReference type="Proteomes" id="UP000199158"/>
    </source>
</evidence>
<evidence type="ECO:0000256" key="1">
    <source>
        <dbReference type="ARBA" id="ARBA00004651"/>
    </source>
</evidence>
<dbReference type="FunFam" id="1.10.3470.10:FF:000001">
    <property type="entry name" value="Vitamin B12 ABC transporter permease BtuC"/>
    <property type="match status" value="1"/>
</dbReference>
<keyword evidence="7 8" id="KW-0472">Membrane</keyword>
<dbReference type="GO" id="GO:0022857">
    <property type="term" value="F:transmembrane transporter activity"/>
    <property type="evidence" value="ECO:0007669"/>
    <property type="project" value="InterPro"/>
</dbReference>
<feature type="transmembrane region" description="Helical" evidence="8">
    <location>
        <begin position="242"/>
        <end position="271"/>
    </location>
</feature>
<evidence type="ECO:0000256" key="4">
    <source>
        <dbReference type="ARBA" id="ARBA00022475"/>
    </source>
</evidence>